<dbReference type="RefSeq" id="WP_014737377.1">
    <property type="nucleotide sequence ID" value="NC_017954.1"/>
</dbReference>
<dbReference type="eggNOG" id="arCOG08859">
    <property type="taxonomic scope" value="Archaea"/>
</dbReference>
<gene>
    <name evidence="1" type="ordered locus">TCELL_0703</name>
</gene>
<evidence type="ECO:0000313" key="1">
    <source>
        <dbReference type="EMBL" id="AFK51127.1"/>
    </source>
</evidence>
<dbReference type="STRING" id="1184251.TCELL_0703"/>
<organism evidence="1 2">
    <name type="scientific">Thermogladius calderae (strain DSM 22663 / VKM B-2946 / 1633)</name>
    <dbReference type="NCBI Taxonomy" id="1184251"/>
    <lineage>
        <taxon>Archaea</taxon>
        <taxon>Thermoproteota</taxon>
        <taxon>Thermoprotei</taxon>
        <taxon>Desulfurococcales</taxon>
        <taxon>Desulfurococcaceae</taxon>
        <taxon>Thermogladius</taxon>
    </lineage>
</organism>
<protein>
    <submittedName>
        <fullName evidence="1">Uncharacterized protein</fullName>
    </submittedName>
</protein>
<dbReference type="InParanoid" id="I3TED9"/>
<proteinExistence type="predicted"/>
<dbReference type="AlphaFoldDB" id="I3TED9"/>
<dbReference type="OrthoDB" id="18609at2157"/>
<dbReference type="EMBL" id="CP003531">
    <property type="protein sequence ID" value="AFK51127.1"/>
    <property type="molecule type" value="Genomic_DNA"/>
</dbReference>
<dbReference type="HOGENOM" id="CLU_1318480_0_0_2"/>
<dbReference type="KEGG" id="thg:TCELL_0703"/>
<keyword evidence="2" id="KW-1185">Reference proteome</keyword>
<sequence>MITLTWKYDELYSCPLTLLLDEFPVGRSRAYVVVQSLNYRVNILRRGGSYREVSNVPKLFDAELVLEACRAVSRGIDPKSISDPLVRVVATSFFYGGFGVFVDTAEGETIPLQLEMVSPHFYLYYERSRGDSLDLDTWVRVGAHLRSGFDSIVYDLCGRKMECRGGTYLVCGSRGCLVVSRQEFPGEDRPRIFVDNAPMRHVVKI</sequence>
<evidence type="ECO:0000313" key="2">
    <source>
        <dbReference type="Proteomes" id="UP000005270"/>
    </source>
</evidence>
<accession>I3TED9</accession>
<reference evidence="1 2" key="1">
    <citation type="journal article" date="2012" name="J. Bacteriol.">
        <title>Complete genome sequence of the hyperthermophilic cellulolytic Crenarchaeon 'Thermogladius cellulolyticus' 1633.</title>
        <authorList>
            <person name="Mardanov A.V."/>
            <person name="Kochetkova T.V."/>
            <person name="Beletsky A.V."/>
            <person name="Bonch-Osmolovskaya E.A."/>
            <person name="Ravin N.V."/>
            <person name="Skryabin K.G."/>
        </authorList>
    </citation>
    <scope>NUCLEOTIDE SEQUENCE [LARGE SCALE GENOMIC DNA]</scope>
    <source>
        <strain evidence="2">DSM 22663 / VKM B-2946 / 1633</strain>
    </source>
</reference>
<dbReference type="Proteomes" id="UP000005270">
    <property type="component" value="Chromosome"/>
</dbReference>
<dbReference type="GeneID" id="13013018"/>
<name>I3TED9_THEC1</name>